<dbReference type="InterPro" id="IPR049214">
    <property type="entry name" value="DUF6808"/>
</dbReference>
<feature type="domain" description="DUF6808" evidence="1">
    <location>
        <begin position="62"/>
        <end position="145"/>
    </location>
</feature>
<proteinExistence type="predicted"/>
<protein>
    <recommendedName>
        <fullName evidence="1">DUF6808 domain-containing protein</fullName>
    </recommendedName>
</protein>
<organism evidence="2">
    <name type="scientific">Siphoviridae sp. ctvBz3</name>
    <dbReference type="NCBI Taxonomy" id="2825720"/>
    <lineage>
        <taxon>Viruses</taxon>
        <taxon>Duplodnaviria</taxon>
        <taxon>Heunggongvirae</taxon>
        <taxon>Uroviricota</taxon>
        <taxon>Caudoviricetes</taxon>
    </lineage>
</organism>
<accession>A0A8S5TXR3</accession>
<evidence type="ECO:0000313" key="2">
    <source>
        <dbReference type="EMBL" id="DAF86979.1"/>
    </source>
</evidence>
<evidence type="ECO:0000259" key="1">
    <source>
        <dbReference type="Pfam" id="PF20647"/>
    </source>
</evidence>
<name>A0A8S5TXR3_9CAUD</name>
<dbReference type="Pfam" id="PF20647">
    <property type="entry name" value="DUF6808"/>
    <property type="match status" value="1"/>
</dbReference>
<sequence length="148" mass="16590">MKWLPYILLIVLAFGLGWFAKPSPEAVIEARTDTVFSSSLVVRRDTVPYYLPTPLICWHTGDTIHVGDTVLPVEQKIYRDSNYTAYVSGYNPNLDSLKVYPKTVTVTNDIVRIPKCPSKKWGLGIQAGYSYPVGSYVGIGISYNLLVW</sequence>
<reference evidence="2" key="1">
    <citation type="journal article" date="2021" name="Proc. Natl. Acad. Sci. U.S.A.">
        <title>A Catalog of Tens of Thousands of Viruses from Human Metagenomes Reveals Hidden Associations with Chronic Diseases.</title>
        <authorList>
            <person name="Tisza M.J."/>
            <person name="Buck C.B."/>
        </authorList>
    </citation>
    <scope>NUCLEOTIDE SEQUENCE</scope>
    <source>
        <strain evidence="2">CtvBz3</strain>
    </source>
</reference>
<dbReference type="EMBL" id="BK015955">
    <property type="protein sequence ID" value="DAF86979.1"/>
    <property type="molecule type" value="Genomic_DNA"/>
</dbReference>